<dbReference type="Pfam" id="PF00400">
    <property type="entry name" value="WD40"/>
    <property type="match status" value="2"/>
</dbReference>
<accession>A0AAN5CFB3</accession>
<evidence type="ECO:0000256" key="1">
    <source>
        <dbReference type="ARBA" id="ARBA00022574"/>
    </source>
</evidence>
<evidence type="ECO:0000256" key="3">
    <source>
        <dbReference type="PROSITE-ProRule" id="PRU00221"/>
    </source>
</evidence>
<dbReference type="PROSITE" id="PS50082">
    <property type="entry name" value="WD_REPEATS_2"/>
    <property type="match status" value="1"/>
</dbReference>
<dbReference type="Gene3D" id="2.130.10.10">
    <property type="entry name" value="YVTN repeat-like/Quinoprotein amine dehydrogenase"/>
    <property type="match status" value="2"/>
</dbReference>
<dbReference type="SMART" id="SM00320">
    <property type="entry name" value="WD40"/>
    <property type="match status" value="5"/>
</dbReference>
<evidence type="ECO:0000313" key="4">
    <source>
        <dbReference type="EMBL" id="GMR43970.1"/>
    </source>
</evidence>
<name>A0AAN5CFB3_9BILA</name>
<dbReference type="EMBL" id="BTRK01000003">
    <property type="protein sequence ID" value="GMR43970.1"/>
    <property type="molecule type" value="Genomic_DNA"/>
</dbReference>
<proteinExistence type="predicted"/>
<protein>
    <recommendedName>
        <fullName evidence="6">WD40 domain-containing protein</fullName>
    </recommendedName>
</protein>
<dbReference type="PANTHER" id="PTHR15574">
    <property type="entry name" value="WD REPEAT DOMAIN-CONTAINING FAMILY"/>
    <property type="match status" value="1"/>
</dbReference>
<keyword evidence="2" id="KW-0677">Repeat</keyword>
<sequence>MRPPTLWDRELGVKPQINLDDALFGPDVVERLDHYKTMSGHGGCVNTLKWNGDGSLLVSGSDDTNVKLWNVEGECRSTYETTHAGNIFGVIFVPGMNDGYIMSCAADANIILTNTETKQEVSKWSSRGRLKRLASTPLVPFIGWSICEDRFVRMHDARDSDVNVKFKIQQTGKSIDASELKPYWLAVASEMTAVTMYDTRNTRDPFMVLGPIDMRPKDPYYVTHVAFSKKSNTLLANFGRGSTYLFDLDDASQDSAFCKDLDEVLQCDTIECTPSPDPPPLSSSVENTIEHAQNFLADLKYVDAFAAVNGALGRRDLTVADRAYLLLKRSTIFVARKREGDSFAAARDTLAASRLLPSDPQPLLRCISVLQKMEQLEICQEMIGLFKKRFPDNLDDVKDMESLISSTVRSRRSFELRRNAQLKRDALQRYTGHSNDNTDIKEAGFFGPNEEYVLAGSDSGHIFVYDRQTADIAVLLKGDSQIVNSVQAHPTLPLIAASGLDEDAHLFAPYNAGQLPRTPEASGRMTYAQAEPMLARMRTRELARELVYLNRLGMLTGGEGQERCLVS</sequence>
<dbReference type="PROSITE" id="PS50294">
    <property type="entry name" value="WD_REPEATS_REGION"/>
    <property type="match status" value="1"/>
</dbReference>
<dbReference type="InterPro" id="IPR001680">
    <property type="entry name" value="WD40_rpt"/>
</dbReference>
<dbReference type="AlphaFoldDB" id="A0AAN5CFB3"/>
<evidence type="ECO:0000313" key="5">
    <source>
        <dbReference type="Proteomes" id="UP001328107"/>
    </source>
</evidence>
<dbReference type="PANTHER" id="PTHR15574:SF21">
    <property type="entry name" value="DDB1- AND CUL4-ASSOCIATED FACTOR 8"/>
    <property type="match status" value="1"/>
</dbReference>
<evidence type="ECO:0000256" key="2">
    <source>
        <dbReference type="ARBA" id="ARBA00022737"/>
    </source>
</evidence>
<keyword evidence="1 3" id="KW-0853">WD repeat</keyword>
<dbReference type="InterPro" id="IPR045151">
    <property type="entry name" value="DCAF8"/>
</dbReference>
<organism evidence="4 5">
    <name type="scientific">Pristionchus mayeri</name>
    <dbReference type="NCBI Taxonomy" id="1317129"/>
    <lineage>
        <taxon>Eukaryota</taxon>
        <taxon>Metazoa</taxon>
        <taxon>Ecdysozoa</taxon>
        <taxon>Nematoda</taxon>
        <taxon>Chromadorea</taxon>
        <taxon>Rhabditida</taxon>
        <taxon>Rhabditina</taxon>
        <taxon>Diplogasteromorpha</taxon>
        <taxon>Diplogasteroidea</taxon>
        <taxon>Neodiplogasteridae</taxon>
        <taxon>Pristionchus</taxon>
    </lineage>
</organism>
<feature type="repeat" description="WD" evidence="3">
    <location>
        <begin position="38"/>
        <end position="72"/>
    </location>
</feature>
<gene>
    <name evidence="4" type="ORF">PMAYCL1PPCAC_14165</name>
</gene>
<reference evidence="5" key="1">
    <citation type="submission" date="2022-10" db="EMBL/GenBank/DDBJ databases">
        <title>Genome assembly of Pristionchus species.</title>
        <authorList>
            <person name="Yoshida K."/>
            <person name="Sommer R.J."/>
        </authorList>
    </citation>
    <scope>NUCLEOTIDE SEQUENCE [LARGE SCALE GENOMIC DNA]</scope>
    <source>
        <strain evidence="5">RS5460</strain>
    </source>
</reference>
<evidence type="ECO:0008006" key="6">
    <source>
        <dbReference type="Google" id="ProtNLM"/>
    </source>
</evidence>
<dbReference type="PROSITE" id="PS00678">
    <property type="entry name" value="WD_REPEATS_1"/>
    <property type="match status" value="1"/>
</dbReference>
<comment type="caution">
    <text evidence="4">The sequence shown here is derived from an EMBL/GenBank/DDBJ whole genome shotgun (WGS) entry which is preliminary data.</text>
</comment>
<dbReference type="InterPro" id="IPR036322">
    <property type="entry name" value="WD40_repeat_dom_sf"/>
</dbReference>
<dbReference type="GO" id="GO:0080008">
    <property type="term" value="C:Cul4-RING E3 ubiquitin ligase complex"/>
    <property type="evidence" value="ECO:0007669"/>
    <property type="project" value="TreeGrafter"/>
</dbReference>
<dbReference type="Proteomes" id="UP001328107">
    <property type="component" value="Unassembled WGS sequence"/>
</dbReference>
<dbReference type="InterPro" id="IPR015943">
    <property type="entry name" value="WD40/YVTN_repeat-like_dom_sf"/>
</dbReference>
<dbReference type="GO" id="GO:0005737">
    <property type="term" value="C:cytoplasm"/>
    <property type="evidence" value="ECO:0007669"/>
    <property type="project" value="TreeGrafter"/>
</dbReference>
<keyword evidence="5" id="KW-1185">Reference proteome</keyword>
<dbReference type="SUPFAM" id="SSF50978">
    <property type="entry name" value="WD40 repeat-like"/>
    <property type="match status" value="1"/>
</dbReference>
<dbReference type="InterPro" id="IPR019775">
    <property type="entry name" value="WD40_repeat_CS"/>
</dbReference>